<evidence type="ECO:0000313" key="3">
    <source>
        <dbReference type="Proteomes" id="UP000265801"/>
    </source>
</evidence>
<dbReference type="Gene3D" id="3.30.460.10">
    <property type="entry name" value="Beta Polymerase, domain 2"/>
    <property type="match status" value="1"/>
</dbReference>
<dbReference type="EMBL" id="QXIR01000019">
    <property type="protein sequence ID" value="RIW32055.1"/>
    <property type="molecule type" value="Genomic_DNA"/>
</dbReference>
<keyword evidence="2" id="KW-0808">Transferase</keyword>
<feature type="domain" description="Polymerase beta nucleotidyltransferase" evidence="1">
    <location>
        <begin position="10"/>
        <end position="63"/>
    </location>
</feature>
<dbReference type="GO" id="GO:0016740">
    <property type="term" value="F:transferase activity"/>
    <property type="evidence" value="ECO:0007669"/>
    <property type="project" value="UniProtKB-KW"/>
</dbReference>
<comment type="caution">
    <text evidence="2">The sequence shown here is derived from an EMBL/GenBank/DDBJ whole genome shotgun (WGS) entry which is preliminary data.</text>
</comment>
<organism evidence="2 3">
    <name type="scientific">Bacillus salacetis</name>
    <dbReference type="NCBI Taxonomy" id="2315464"/>
    <lineage>
        <taxon>Bacteria</taxon>
        <taxon>Bacillati</taxon>
        <taxon>Bacillota</taxon>
        <taxon>Bacilli</taxon>
        <taxon>Bacillales</taxon>
        <taxon>Bacillaceae</taxon>
        <taxon>Bacillus</taxon>
    </lineage>
</organism>
<proteinExistence type="predicted"/>
<dbReference type="OrthoDB" id="1701798at2"/>
<name>A0A3A1R011_9BACI</name>
<evidence type="ECO:0000259" key="1">
    <source>
        <dbReference type="Pfam" id="PF18765"/>
    </source>
</evidence>
<dbReference type="InterPro" id="IPR043519">
    <property type="entry name" value="NT_sf"/>
</dbReference>
<gene>
    <name evidence="2" type="ORF">D3H55_14385</name>
</gene>
<dbReference type="CDD" id="cd05403">
    <property type="entry name" value="NT_KNTase_like"/>
    <property type="match status" value="1"/>
</dbReference>
<protein>
    <submittedName>
        <fullName evidence="2">Nucleotidyltransferase domain-containing protein</fullName>
    </submittedName>
</protein>
<dbReference type="Proteomes" id="UP000265801">
    <property type="component" value="Unassembled WGS sequence"/>
</dbReference>
<dbReference type="SUPFAM" id="SSF81301">
    <property type="entry name" value="Nucleotidyltransferase"/>
    <property type="match status" value="1"/>
</dbReference>
<keyword evidence="3" id="KW-1185">Reference proteome</keyword>
<accession>A0A3A1R011</accession>
<dbReference type="InterPro" id="IPR041633">
    <property type="entry name" value="Polbeta"/>
</dbReference>
<reference evidence="2 3" key="1">
    <citation type="submission" date="2018-09" db="EMBL/GenBank/DDBJ databases">
        <title>Bacillus saliacetes sp. nov., isolated from Thai shrimp paste (Ka-pi).</title>
        <authorList>
            <person name="Daroonpunt R."/>
            <person name="Tanasupawat S."/>
            <person name="Yiamsombut S."/>
        </authorList>
    </citation>
    <scope>NUCLEOTIDE SEQUENCE [LARGE SCALE GENOMIC DNA]</scope>
    <source>
        <strain evidence="2 3">SKP7-4</strain>
    </source>
</reference>
<dbReference type="Pfam" id="PF18765">
    <property type="entry name" value="Polbeta"/>
    <property type="match status" value="1"/>
</dbReference>
<sequence length="208" mass="24750">MRVDLEALFEEIKTYLQQKYHCHTIILYGSYNTGDFTEESDLDIICFADDSEDRNDVELFKGKQLDVWVYSTELMMKPDQFLRVNRGKVLLDDKGMAERFLSKINAIFNEGPKQLSEEEKDFLKSWLRKMHLRSGKNDMEGNYRFHWMLKDSLEIYFELNGQWFPGPKKAFSWLRENDPSAFALFENVLQKDSHAKDVEQLLEFLYEI</sequence>
<dbReference type="AlphaFoldDB" id="A0A3A1R011"/>
<evidence type="ECO:0000313" key="2">
    <source>
        <dbReference type="EMBL" id="RIW32055.1"/>
    </source>
</evidence>